<keyword evidence="1" id="KW-0175">Coiled coil</keyword>
<dbReference type="GeneID" id="2913560"/>
<dbReference type="Gene3D" id="2.60.40.10">
    <property type="entry name" value="Immunoglobulins"/>
    <property type="match status" value="1"/>
</dbReference>
<keyword evidence="5" id="KW-1185">Reference proteome</keyword>
<feature type="region of interest" description="Disordered" evidence="2">
    <location>
        <begin position="700"/>
        <end position="737"/>
    </location>
</feature>
<dbReference type="InterPro" id="IPR036116">
    <property type="entry name" value="FN3_sf"/>
</dbReference>
<dbReference type="Gene3D" id="1.20.5.1160">
    <property type="entry name" value="Vasodilator-stimulated phosphoprotein"/>
    <property type="match status" value="1"/>
</dbReference>
<dbReference type="InterPro" id="IPR013783">
    <property type="entry name" value="Ig-like_fold"/>
</dbReference>
<dbReference type="PROSITE" id="PS50853">
    <property type="entry name" value="FN3"/>
    <property type="match status" value="1"/>
</dbReference>
<dbReference type="OrthoDB" id="5572782at2759"/>
<feature type="coiled-coil region" evidence="1">
    <location>
        <begin position="179"/>
        <end position="333"/>
    </location>
</feature>
<feature type="domain" description="Fibronectin type-III" evidence="3">
    <location>
        <begin position="38"/>
        <end position="125"/>
    </location>
</feature>
<proteinExistence type="predicted"/>
<dbReference type="eggNOG" id="ENOG502SA9F">
    <property type="taxonomic scope" value="Eukaryota"/>
</dbReference>
<dbReference type="RefSeq" id="XP_457591.2">
    <property type="nucleotide sequence ID" value="XM_457591.1"/>
</dbReference>
<dbReference type="VEuPathDB" id="FungiDB:DEHA2B14806g"/>
<protein>
    <submittedName>
        <fullName evidence="4">DEHA2B14806p</fullName>
    </submittedName>
</protein>
<dbReference type="AlphaFoldDB" id="Q6BW28"/>
<dbReference type="EMBL" id="CR382134">
    <property type="protein sequence ID" value="CAG85602.2"/>
    <property type="molecule type" value="Genomic_DNA"/>
</dbReference>
<evidence type="ECO:0000313" key="4">
    <source>
        <dbReference type="EMBL" id="CAG85602.2"/>
    </source>
</evidence>
<dbReference type="HOGENOM" id="CLU_010782_0_0_1"/>
<name>Q6BW28_DEBHA</name>
<evidence type="ECO:0000256" key="1">
    <source>
        <dbReference type="SAM" id="Coils"/>
    </source>
</evidence>
<dbReference type="Proteomes" id="UP000000599">
    <property type="component" value="Chromosome B"/>
</dbReference>
<dbReference type="STRING" id="284592.Q6BW28"/>
<dbReference type="OMA" id="IHWDIEI"/>
<evidence type="ECO:0000256" key="2">
    <source>
        <dbReference type="SAM" id="MobiDB-lite"/>
    </source>
</evidence>
<dbReference type="InParanoid" id="Q6BW28"/>
<feature type="compositionally biased region" description="Low complexity" evidence="2">
    <location>
        <begin position="707"/>
        <end position="725"/>
    </location>
</feature>
<gene>
    <name evidence="4" type="ordered locus">DEHA2B14806g</name>
</gene>
<organism evidence="4 5">
    <name type="scientific">Debaryomyces hansenii (strain ATCC 36239 / CBS 767 / BCRC 21394 / JCM 1990 / NBRC 0083 / IGC 2968)</name>
    <name type="common">Yeast</name>
    <name type="synonym">Torulaspora hansenii</name>
    <dbReference type="NCBI Taxonomy" id="284592"/>
    <lineage>
        <taxon>Eukaryota</taxon>
        <taxon>Fungi</taxon>
        <taxon>Dikarya</taxon>
        <taxon>Ascomycota</taxon>
        <taxon>Saccharomycotina</taxon>
        <taxon>Pichiomycetes</taxon>
        <taxon>Debaryomycetaceae</taxon>
        <taxon>Debaryomyces</taxon>
    </lineage>
</organism>
<dbReference type="CDD" id="cd00063">
    <property type="entry name" value="FN3"/>
    <property type="match status" value="1"/>
</dbReference>
<dbReference type="InterPro" id="IPR003961">
    <property type="entry name" value="FN3_dom"/>
</dbReference>
<evidence type="ECO:0000313" key="5">
    <source>
        <dbReference type="Proteomes" id="UP000000599"/>
    </source>
</evidence>
<evidence type="ECO:0000259" key="3">
    <source>
        <dbReference type="PROSITE" id="PS50853"/>
    </source>
</evidence>
<dbReference type="SUPFAM" id="SSF49265">
    <property type="entry name" value="Fibronectin type III"/>
    <property type="match status" value="1"/>
</dbReference>
<sequence length="798" mass="90761">MIEVLLTVVPSICWIIYRCYQLLQTPVEGLIEDLNIEIPHAPSICIDSITHTSVVIHWDIEIASDESLIYVLLINNQEAATMGVTSCQLNNLLENKLYQIQVVAINVVTNFRSQSAPVFIETLPKPANKLQSNRTLPMITNNEIKVSKISQLRDSDSKCSKANLPMYLEPEDVKANKSSESLNEYLLVYQNELRKAKEEYELNHDHLNQEIGKLNQDLKIYKKEYEQETGSKMRKDINVKDLEKRRDNLTFQKSKIAKELKSFESMNDIHKSELNDLKNKIKKLTERKQQIMRYEKTDRSKIDKQITKVMDEIELMKVENDKIENVCKTLTSEKKEMSIALNNLKPIVESFNSEIIFNKEGNLTPKASELLDKLYNVQPSWANDITNEIYSSVNFEINWKSTFKAEIRKFLSIQHSFEIAKVNQDKTYQPVKLSEHQASIEFGGFSNALPKKHKRSFSPLASSQSPMNDENNNGQDKEWYNFYGQVYSNDSAEQLQGMPNQQQFPEQFDSMPSQGITYDDSVYSQINNGFLNSPVQEDTVLQTDLLNQDLLTPNSLLMNNESYFGYQPSLPNLNTVWNSGIDTRMNATMNTNIPNANINHSSVNNGLSGANSNMSNSNINGLPGTNMSNPNSSLNFGLNSMPTDLNNHYNNEFNGKYGDLQTPYNDLNRLPYNTDINIFNPVMDRSVSSLSNKYFAPQNTDVELNDTPTSTTSNNPIPSPIGSLLSPPPNATHHQKDFGNLWLDKPYASHNRTVSGSNSQIWRNDQPLGQSRNFNLQLFSSTPSLNKNESDLDLAQNT</sequence>
<accession>Q6BW28</accession>
<reference evidence="4 5" key="1">
    <citation type="journal article" date="2004" name="Nature">
        <title>Genome evolution in yeasts.</title>
        <authorList>
            <consortium name="Genolevures"/>
            <person name="Dujon B."/>
            <person name="Sherman D."/>
            <person name="Fischer G."/>
            <person name="Durrens P."/>
            <person name="Casaregola S."/>
            <person name="Lafontaine I."/>
            <person name="de Montigny J."/>
            <person name="Marck C."/>
            <person name="Neuveglise C."/>
            <person name="Talla E."/>
            <person name="Goffard N."/>
            <person name="Frangeul L."/>
            <person name="Aigle M."/>
            <person name="Anthouard V."/>
            <person name="Babour A."/>
            <person name="Barbe V."/>
            <person name="Barnay S."/>
            <person name="Blanchin S."/>
            <person name="Beckerich J.M."/>
            <person name="Beyne E."/>
            <person name="Bleykasten C."/>
            <person name="Boisrame A."/>
            <person name="Boyer J."/>
            <person name="Cattolico L."/>
            <person name="Confanioleri F."/>
            <person name="de Daruvar A."/>
            <person name="Despons L."/>
            <person name="Fabre E."/>
            <person name="Fairhead C."/>
            <person name="Ferry-Dumazet H."/>
            <person name="Groppi A."/>
            <person name="Hantraye F."/>
            <person name="Hennequin C."/>
            <person name="Jauniaux N."/>
            <person name="Joyet P."/>
            <person name="Kachouri R."/>
            <person name="Kerrest A."/>
            <person name="Koszul R."/>
            <person name="Lemaire M."/>
            <person name="Lesur I."/>
            <person name="Ma L."/>
            <person name="Muller H."/>
            <person name="Nicaud J.M."/>
            <person name="Nikolski M."/>
            <person name="Oztas S."/>
            <person name="Ozier-Kalogeropoulos O."/>
            <person name="Pellenz S."/>
            <person name="Potier S."/>
            <person name="Richard G.F."/>
            <person name="Straub M.L."/>
            <person name="Suleau A."/>
            <person name="Swennene D."/>
            <person name="Tekaia F."/>
            <person name="Wesolowski-Louvel M."/>
            <person name="Westhof E."/>
            <person name="Wirth B."/>
            <person name="Zeniou-Meyer M."/>
            <person name="Zivanovic I."/>
            <person name="Bolotin-Fukuhara M."/>
            <person name="Thierry A."/>
            <person name="Bouchier C."/>
            <person name="Caudron B."/>
            <person name="Scarpelli C."/>
            <person name="Gaillardin C."/>
            <person name="Weissenbach J."/>
            <person name="Wincker P."/>
            <person name="Souciet J.L."/>
        </authorList>
    </citation>
    <scope>NUCLEOTIDE SEQUENCE [LARGE SCALE GENOMIC DNA]</scope>
    <source>
        <strain evidence="5">ATCC 36239 / CBS 767 / BCRC 21394 / JCM 1990 / NBRC 0083 / IGC 2968</strain>
    </source>
</reference>
<dbReference type="KEGG" id="dha:DEHA2B14806g"/>